<dbReference type="Proteomes" id="UP000662637">
    <property type="component" value="Unassembled WGS sequence"/>
</dbReference>
<organism evidence="3 4">
    <name type="scientific">Marmota monax</name>
    <name type="common">Woodchuck</name>
    <dbReference type="NCBI Taxonomy" id="9995"/>
    <lineage>
        <taxon>Eukaryota</taxon>
        <taxon>Metazoa</taxon>
        <taxon>Chordata</taxon>
        <taxon>Craniata</taxon>
        <taxon>Vertebrata</taxon>
        <taxon>Euteleostomi</taxon>
        <taxon>Mammalia</taxon>
        <taxon>Eutheria</taxon>
        <taxon>Euarchontoglires</taxon>
        <taxon>Glires</taxon>
        <taxon>Rodentia</taxon>
        <taxon>Sciuromorpha</taxon>
        <taxon>Sciuridae</taxon>
        <taxon>Xerinae</taxon>
        <taxon>Marmotini</taxon>
        <taxon>Marmota</taxon>
    </lineage>
</organism>
<reference evidence="3 4" key="1">
    <citation type="submission" date="2019-04" db="EMBL/GenBank/DDBJ databases">
        <authorList>
            <person name="Alioto T."/>
            <person name="Alioto T."/>
        </authorList>
    </citation>
    <scope>NUCLEOTIDE SEQUENCE [LARGE SCALE GENOMIC DNA]</scope>
</reference>
<feature type="compositionally biased region" description="Low complexity" evidence="1">
    <location>
        <begin position="137"/>
        <end position="146"/>
    </location>
</feature>
<accession>A0A5E4B2T4</accession>
<protein>
    <submittedName>
        <fullName evidence="3">Uncharacterized protein</fullName>
    </submittedName>
</protein>
<dbReference type="EMBL" id="CABDUW010000229">
    <property type="protein sequence ID" value="VTJ63460.1"/>
    <property type="molecule type" value="Genomic_DNA"/>
</dbReference>
<gene>
    <name evidence="2" type="ORF">GHT09_018550</name>
    <name evidence="3" type="ORF">MONAX_5E032349</name>
</gene>
<name>A0A5E4B2T4_MARMO</name>
<keyword evidence="4" id="KW-1185">Reference proteome</keyword>
<proteinExistence type="predicted"/>
<evidence type="ECO:0000313" key="2">
    <source>
        <dbReference type="EMBL" id="KAF7470058.1"/>
    </source>
</evidence>
<feature type="region of interest" description="Disordered" evidence="1">
    <location>
        <begin position="80"/>
        <end position="146"/>
    </location>
</feature>
<evidence type="ECO:0000256" key="1">
    <source>
        <dbReference type="SAM" id="MobiDB-lite"/>
    </source>
</evidence>
<dbReference type="AlphaFoldDB" id="A0A5E4B2T4"/>
<dbReference type="EMBL" id="WJEC01007566">
    <property type="protein sequence ID" value="KAF7470058.1"/>
    <property type="molecule type" value="Genomic_DNA"/>
</dbReference>
<sequence>MQSVFQVAWETGWCQRLEASGWRQLQKASQTWWAGRKIFKDEEAGGRADGGGRDCTHSTAATTAWSRAWRLQQDASFVGTKQQVKPPSVHTPGTQGEPRLRKTLRRDGAAPFAFLNQSTNNRGTALEANPRPPPSPAKASARQITV</sequence>
<evidence type="ECO:0000313" key="4">
    <source>
        <dbReference type="Proteomes" id="UP000335636"/>
    </source>
</evidence>
<reference evidence="2" key="2">
    <citation type="submission" date="2020-08" db="EMBL/GenBank/DDBJ databases">
        <authorList>
            <person name="Shumante A."/>
            <person name="Zimin A.V."/>
            <person name="Puiu D."/>
            <person name="Salzberg S.L."/>
        </authorList>
    </citation>
    <scope>NUCLEOTIDE SEQUENCE</scope>
    <source>
        <strain evidence="2">WC2-LM</strain>
        <tissue evidence="2">Liver</tissue>
    </source>
</reference>
<dbReference type="Proteomes" id="UP000335636">
    <property type="component" value="Unassembled WGS sequence"/>
</dbReference>
<evidence type="ECO:0000313" key="3">
    <source>
        <dbReference type="EMBL" id="VTJ63460.1"/>
    </source>
</evidence>